<name>A0A0H3ZT00_9VIBR</name>
<protein>
    <submittedName>
        <fullName evidence="1">Uncharacterized protein</fullName>
    </submittedName>
</protein>
<dbReference type="AlphaFoldDB" id="A0A0H3ZT00"/>
<accession>A0A0H3ZT00</accession>
<dbReference type="EMBL" id="KP795647">
    <property type="protein sequence ID" value="AKN39400.1"/>
    <property type="molecule type" value="Genomic_DNA"/>
</dbReference>
<proteinExistence type="predicted"/>
<reference evidence="1" key="1">
    <citation type="journal article" date="2015" name="MBio">
        <title>Eco-Evolutionary Dynamics of Episomes among Ecologically Cohesive Bacterial Populations.</title>
        <authorList>
            <person name="Xue H."/>
            <person name="Cordero O.X."/>
            <person name="Camas F.M."/>
            <person name="Trimble W."/>
            <person name="Meyer F."/>
            <person name="Guglielmini J."/>
            <person name="Rocha E.P."/>
            <person name="Polz M.F."/>
        </authorList>
    </citation>
    <scope>NUCLEOTIDE SEQUENCE</scope>
    <source>
        <strain evidence="1">1F_187</strain>
    </source>
</reference>
<evidence type="ECO:0000313" key="1">
    <source>
        <dbReference type="EMBL" id="AKN39400.1"/>
    </source>
</evidence>
<sequence length="121" mass="13642">MKLNFKSSGQKIDANFMELSGLHDAFTGQRLNIILGLHQCKNCQVFYHSESLTTLIDTSFGQCIACQSTQIQAINSYELDVTRTLDERRERIGALPSVFLQSDLLATVDPLGEDWEKTKDE</sequence>
<organism evidence="1">
    <name type="scientific">Vibrio tasmaniensis</name>
    <dbReference type="NCBI Taxonomy" id="212663"/>
    <lineage>
        <taxon>Bacteria</taxon>
        <taxon>Pseudomonadati</taxon>
        <taxon>Pseudomonadota</taxon>
        <taxon>Gammaproteobacteria</taxon>
        <taxon>Vibrionales</taxon>
        <taxon>Vibrionaceae</taxon>
        <taxon>Vibrio</taxon>
    </lineage>
</organism>